<evidence type="ECO:0000259" key="1">
    <source>
        <dbReference type="Pfam" id="PF04059"/>
    </source>
</evidence>
<gene>
    <name evidence="3" type="primary">LOC111007720</name>
</gene>
<name>A0A6J1C2A5_MOMCH</name>
<dbReference type="Pfam" id="PF04059">
    <property type="entry name" value="RRM_2"/>
    <property type="match status" value="1"/>
</dbReference>
<feature type="domain" description="Mei2-like C-terminal RNA recognition motif" evidence="1">
    <location>
        <begin position="178"/>
        <end position="246"/>
    </location>
</feature>
<organism evidence="2 3">
    <name type="scientific">Momordica charantia</name>
    <name type="common">Bitter gourd</name>
    <name type="synonym">Balsam pear</name>
    <dbReference type="NCBI Taxonomy" id="3673"/>
    <lineage>
        <taxon>Eukaryota</taxon>
        <taxon>Viridiplantae</taxon>
        <taxon>Streptophyta</taxon>
        <taxon>Embryophyta</taxon>
        <taxon>Tracheophyta</taxon>
        <taxon>Spermatophyta</taxon>
        <taxon>Magnoliopsida</taxon>
        <taxon>eudicotyledons</taxon>
        <taxon>Gunneridae</taxon>
        <taxon>Pentapetalae</taxon>
        <taxon>rosids</taxon>
        <taxon>fabids</taxon>
        <taxon>Cucurbitales</taxon>
        <taxon>Cucurbitaceae</taxon>
        <taxon>Momordiceae</taxon>
        <taxon>Momordica</taxon>
    </lineage>
</organism>
<dbReference type="GeneID" id="111007720"/>
<dbReference type="SUPFAM" id="SSF54928">
    <property type="entry name" value="RNA-binding domain, RBD"/>
    <property type="match status" value="1"/>
</dbReference>
<dbReference type="OrthoDB" id="417481at2759"/>
<reference evidence="3" key="1">
    <citation type="submission" date="2025-08" db="UniProtKB">
        <authorList>
            <consortium name="RefSeq"/>
        </authorList>
    </citation>
    <scope>IDENTIFICATION</scope>
    <source>
        <strain evidence="3">OHB3-1</strain>
    </source>
</reference>
<evidence type="ECO:0000313" key="3">
    <source>
        <dbReference type="RefSeq" id="XP_022135880.1"/>
    </source>
</evidence>
<dbReference type="Proteomes" id="UP000504603">
    <property type="component" value="Unplaced"/>
</dbReference>
<dbReference type="AlphaFoldDB" id="A0A6J1C2A5"/>
<evidence type="ECO:0000313" key="2">
    <source>
        <dbReference type="Proteomes" id="UP000504603"/>
    </source>
</evidence>
<dbReference type="Gene3D" id="3.30.70.330">
    <property type="match status" value="1"/>
</dbReference>
<accession>A0A6J1C2A5</accession>
<protein>
    <submittedName>
        <fullName evidence="3">Protein MEI2-like 6</fullName>
    </submittedName>
</protein>
<dbReference type="GO" id="GO:0003676">
    <property type="term" value="F:nucleic acid binding"/>
    <property type="evidence" value="ECO:0007669"/>
    <property type="project" value="InterPro"/>
</dbReference>
<dbReference type="InterPro" id="IPR035979">
    <property type="entry name" value="RBD_domain_sf"/>
</dbReference>
<proteinExistence type="predicted"/>
<dbReference type="InterPro" id="IPR007201">
    <property type="entry name" value="Mei2-like_Rrm_C"/>
</dbReference>
<dbReference type="KEGG" id="mcha:111007720"/>
<keyword evidence="2" id="KW-1185">Reference proteome</keyword>
<dbReference type="RefSeq" id="XP_022135880.1">
    <property type="nucleotide sequence ID" value="XM_022280188.1"/>
</dbReference>
<dbReference type="InterPro" id="IPR012677">
    <property type="entry name" value="Nucleotide-bd_a/b_plait_sf"/>
</dbReference>
<sequence>MAATDLNPEAPIFIPMQISHLSPIFLPLPLIEIYPNPYIPILPFSAPTSPVFLLYFSARPPPPAHDKAAAVFPARHADGGKKNSCRMKSGNCGCVRADVAGEGWKKMRRREMIRKGRGGVLSVTGDGNFTTIMLRNIPTKYTRRMLVEFLDRHCKSENEELEDWSSGDGGGGEVEGVSAFDFLYLPVDFRTGMNKGYAFVNFTTAGGAWKFKAAADNQTWDLCNSSKVRRIARARLQGKEELLRHFENMGFPCETVEVLPVRFSPPRDGSGKSVKETTVGLIGGAWAT</sequence>